<dbReference type="InterPro" id="IPR036282">
    <property type="entry name" value="Glutathione-S-Trfase_C_sf"/>
</dbReference>
<dbReference type="PROSITE" id="PS50405">
    <property type="entry name" value="GST_CTER"/>
    <property type="match status" value="1"/>
</dbReference>
<evidence type="ECO:0000313" key="3">
    <source>
        <dbReference type="EMBL" id="GGO36603.1"/>
    </source>
</evidence>
<reference evidence="3 4" key="1">
    <citation type="journal article" date="2014" name="Int. J. Syst. Evol. Microbiol.">
        <title>Complete genome sequence of Corynebacterium casei LMG S-19264T (=DSM 44701T), isolated from a smear-ripened cheese.</title>
        <authorList>
            <consortium name="US DOE Joint Genome Institute (JGI-PGF)"/>
            <person name="Walter F."/>
            <person name="Albersmeier A."/>
            <person name="Kalinowski J."/>
            <person name="Ruckert C."/>
        </authorList>
    </citation>
    <scope>NUCLEOTIDE SEQUENCE [LARGE SCALE GENOMIC DNA]</scope>
    <source>
        <strain evidence="3 4">CGMCC 1.7029</strain>
    </source>
</reference>
<dbReference type="PROSITE" id="PS50404">
    <property type="entry name" value="GST_NTER"/>
    <property type="match status" value="1"/>
</dbReference>
<proteinExistence type="predicted"/>
<dbReference type="CDD" id="cd03207">
    <property type="entry name" value="GST_C_8"/>
    <property type="match status" value="1"/>
</dbReference>
<dbReference type="Proteomes" id="UP000598196">
    <property type="component" value="Unassembled WGS sequence"/>
</dbReference>
<dbReference type="InterPro" id="IPR040079">
    <property type="entry name" value="Glutathione_S-Trfase"/>
</dbReference>
<dbReference type="Gene3D" id="3.40.30.10">
    <property type="entry name" value="Glutaredoxin"/>
    <property type="match status" value="1"/>
</dbReference>
<evidence type="ECO:0000259" key="1">
    <source>
        <dbReference type="PROSITE" id="PS50404"/>
    </source>
</evidence>
<dbReference type="SFLD" id="SFLDS00019">
    <property type="entry name" value="Glutathione_Transferase_(cytos"/>
    <property type="match status" value="1"/>
</dbReference>
<dbReference type="InterPro" id="IPR004046">
    <property type="entry name" value="GST_C"/>
</dbReference>
<feature type="domain" description="GST N-terminal" evidence="1">
    <location>
        <begin position="1"/>
        <end position="81"/>
    </location>
</feature>
<comment type="caution">
    <text evidence="3">The sequence shown here is derived from an EMBL/GenBank/DDBJ whole genome shotgun (WGS) entry which is preliminary data.</text>
</comment>
<dbReference type="InterPro" id="IPR004045">
    <property type="entry name" value="Glutathione_S-Trfase_N"/>
</dbReference>
<evidence type="ECO:0000313" key="4">
    <source>
        <dbReference type="Proteomes" id="UP000598196"/>
    </source>
</evidence>
<gene>
    <name evidence="3" type="ORF">GCM10010991_30860</name>
</gene>
<dbReference type="Gene3D" id="1.20.1050.10">
    <property type="match status" value="1"/>
</dbReference>
<organism evidence="3 4">
    <name type="scientific">Gemmobacter aquaticus</name>
    <dbReference type="NCBI Taxonomy" id="490185"/>
    <lineage>
        <taxon>Bacteria</taxon>
        <taxon>Pseudomonadati</taxon>
        <taxon>Pseudomonadota</taxon>
        <taxon>Alphaproteobacteria</taxon>
        <taxon>Rhodobacterales</taxon>
        <taxon>Paracoccaceae</taxon>
        <taxon>Gemmobacter</taxon>
    </lineage>
</organism>
<protein>
    <submittedName>
        <fullName evidence="3">Glutathione S-transferase</fullName>
    </submittedName>
</protein>
<dbReference type="EMBL" id="BMLP01000007">
    <property type="protein sequence ID" value="GGO36603.1"/>
    <property type="molecule type" value="Genomic_DNA"/>
</dbReference>
<dbReference type="PANTHER" id="PTHR44051">
    <property type="entry name" value="GLUTATHIONE S-TRANSFERASE-RELATED"/>
    <property type="match status" value="1"/>
</dbReference>
<sequence length="202" mass="22226">MTTLTLYTNPMSRGRIARWMLEELGQPYETVLLDYGSTMKAPEYLAINPMGKVPALRHDDRVVTECAAICTYLADMFPQAGLMPSDRAAFYRWMFFGAGPFEAAVVNKALGVTVPDDKRGMVGYGSFDDVIRTLRGHLAGSPYLVGTSFSAADVYLGAQIGWGMHFGSIPKEPEFVAYAERIMGRPAAIRARAIDEELAGRK</sequence>
<dbReference type="RefSeq" id="WP_146287780.1">
    <property type="nucleotide sequence ID" value="NZ_BMLP01000007.1"/>
</dbReference>
<dbReference type="AlphaFoldDB" id="A0A917YMB8"/>
<dbReference type="InterPro" id="IPR036249">
    <property type="entry name" value="Thioredoxin-like_sf"/>
</dbReference>
<dbReference type="Pfam" id="PF00043">
    <property type="entry name" value="GST_C"/>
    <property type="match status" value="1"/>
</dbReference>
<dbReference type="SFLD" id="SFLDG01150">
    <property type="entry name" value="Main.1:_Beta-like"/>
    <property type="match status" value="1"/>
</dbReference>
<feature type="domain" description="GST C-terminal" evidence="2">
    <location>
        <begin position="83"/>
        <end position="202"/>
    </location>
</feature>
<evidence type="ECO:0000259" key="2">
    <source>
        <dbReference type="PROSITE" id="PS50405"/>
    </source>
</evidence>
<dbReference type="InterPro" id="IPR010987">
    <property type="entry name" value="Glutathione-S-Trfase_C-like"/>
</dbReference>
<name>A0A917YMB8_9RHOB</name>
<keyword evidence="4" id="KW-1185">Reference proteome</keyword>
<dbReference type="OrthoDB" id="5740960at2"/>
<dbReference type="SFLD" id="SFLDG00358">
    <property type="entry name" value="Main_(cytGST)"/>
    <property type="match status" value="1"/>
</dbReference>
<accession>A0A917YMB8</accession>
<dbReference type="SUPFAM" id="SSF47616">
    <property type="entry name" value="GST C-terminal domain-like"/>
    <property type="match status" value="1"/>
</dbReference>
<dbReference type="PANTHER" id="PTHR44051:SF21">
    <property type="entry name" value="GLUTATHIONE S-TRANSFERASE FAMILY PROTEIN"/>
    <property type="match status" value="1"/>
</dbReference>
<dbReference type="Pfam" id="PF13417">
    <property type="entry name" value="GST_N_3"/>
    <property type="match status" value="1"/>
</dbReference>
<dbReference type="CDD" id="cd03046">
    <property type="entry name" value="GST_N_GTT1_like"/>
    <property type="match status" value="1"/>
</dbReference>
<dbReference type="SUPFAM" id="SSF52833">
    <property type="entry name" value="Thioredoxin-like"/>
    <property type="match status" value="1"/>
</dbReference>